<dbReference type="GO" id="GO:0006950">
    <property type="term" value="P:response to stress"/>
    <property type="evidence" value="ECO:0007669"/>
    <property type="project" value="UniProtKB-ARBA"/>
</dbReference>
<keyword evidence="7" id="KW-0442">Lipid degradation</keyword>
<keyword evidence="6" id="KW-0378">Hydrolase</keyword>
<dbReference type="PROSITE" id="PS50004">
    <property type="entry name" value="C2"/>
    <property type="match status" value="1"/>
</dbReference>
<evidence type="ECO:0000313" key="14">
    <source>
        <dbReference type="Proteomes" id="UP001054252"/>
    </source>
</evidence>
<dbReference type="FunFam" id="1.10.238.10:FF:000254">
    <property type="entry name" value="Phosphoinositide phospholipase C"/>
    <property type="match status" value="1"/>
</dbReference>
<dbReference type="Pfam" id="PF00168">
    <property type="entry name" value="C2"/>
    <property type="match status" value="1"/>
</dbReference>
<dbReference type="GO" id="GO:0016042">
    <property type="term" value="P:lipid catabolic process"/>
    <property type="evidence" value="ECO:0007669"/>
    <property type="project" value="UniProtKB-KW"/>
</dbReference>
<organism evidence="13 14">
    <name type="scientific">Rubroshorea leprosula</name>
    <dbReference type="NCBI Taxonomy" id="152421"/>
    <lineage>
        <taxon>Eukaryota</taxon>
        <taxon>Viridiplantae</taxon>
        <taxon>Streptophyta</taxon>
        <taxon>Embryophyta</taxon>
        <taxon>Tracheophyta</taxon>
        <taxon>Spermatophyta</taxon>
        <taxon>Magnoliopsida</taxon>
        <taxon>eudicotyledons</taxon>
        <taxon>Gunneridae</taxon>
        <taxon>Pentapetalae</taxon>
        <taxon>rosids</taxon>
        <taxon>malvids</taxon>
        <taxon>Malvales</taxon>
        <taxon>Dipterocarpaceae</taxon>
        <taxon>Rubroshorea</taxon>
    </lineage>
</organism>
<dbReference type="InterPro" id="IPR011992">
    <property type="entry name" value="EF-hand-dom_pair"/>
</dbReference>
<dbReference type="SUPFAM" id="SSF47473">
    <property type="entry name" value="EF-hand"/>
    <property type="match status" value="1"/>
</dbReference>
<dbReference type="Pfam" id="PF09279">
    <property type="entry name" value="EF-hand_like"/>
    <property type="match status" value="1"/>
</dbReference>
<comment type="cofactor">
    <cofactor evidence="2">
        <name>Ca(2+)</name>
        <dbReference type="ChEBI" id="CHEBI:29108"/>
    </cofactor>
</comment>
<dbReference type="PROSITE" id="PS50008">
    <property type="entry name" value="PIPLC_Y_DOMAIN"/>
    <property type="match status" value="1"/>
</dbReference>
<dbReference type="GO" id="GO:0004435">
    <property type="term" value="F:phosphatidylinositol-4,5-bisphosphate phospholipase C activity"/>
    <property type="evidence" value="ECO:0007669"/>
    <property type="project" value="UniProtKB-EC"/>
</dbReference>
<comment type="catalytic activity">
    <reaction evidence="1">
        <text>a 1,2-diacyl-sn-glycero-3-phospho-(1D-myo-inositol-4,5-bisphosphate) + H2O = 1D-myo-inositol 1,4,5-trisphosphate + a 1,2-diacyl-sn-glycerol + H(+)</text>
        <dbReference type="Rhea" id="RHEA:33179"/>
        <dbReference type="ChEBI" id="CHEBI:15377"/>
        <dbReference type="ChEBI" id="CHEBI:15378"/>
        <dbReference type="ChEBI" id="CHEBI:17815"/>
        <dbReference type="ChEBI" id="CHEBI:58456"/>
        <dbReference type="ChEBI" id="CHEBI:203600"/>
        <dbReference type="EC" id="3.1.4.11"/>
    </reaction>
</comment>
<dbReference type="PANTHER" id="PTHR10336">
    <property type="entry name" value="PHOSPHOINOSITIDE-SPECIFIC PHOSPHOLIPASE C FAMILY PROTEIN"/>
    <property type="match status" value="1"/>
</dbReference>
<gene>
    <name evidence="13" type="ORF">SLEP1_g6969</name>
</gene>
<evidence type="ECO:0000256" key="5">
    <source>
        <dbReference type="ARBA" id="ARBA00022475"/>
    </source>
</evidence>
<dbReference type="GO" id="GO:0051209">
    <property type="term" value="P:release of sequestered calcium ion into cytosol"/>
    <property type="evidence" value="ECO:0007669"/>
    <property type="project" value="TreeGrafter"/>
</dbReference>
<dbReference type="Gene3D" id="1.10.238.10">
    <property type="entry name" value="EF-hand"/>
    <property type="match status" value="1"/>
</dbReference>
<evidence type="ECO:0000256" key="8">
    <source>
        <dbReference type="ARBA" id="ARBA00023098"/>
    </source>
</evidence>
<accession>A0AAV5I383</accession>
<dbReference type="InterPro" id="IPR001711">
    <property type="entry name" value="PLipase_C_Pinositol-sp_Y"/>
</dbReference>
<dbReference type="GO" id="GO:0005886">
    <property type="term" value="C:plasma membrane"/>
    <property type="evidence" value="ECO:0007669"/>
    <property type="project" value="UniProtKB-SubCell"/>
</dbReference>
<dbReference type="FunFam" id="2.60.40.150:FF:000060">
    <property type="entry name" value="Phosphoinositide phospholipase C"/>
    <property type="match status" value="1"/>
</dbReference>
<dbReference type="SUPFAM" id="SSF49562">
    <property type="entry name" value="C2 domain (Calcium/lipid-binding domain, CaLB)"/>
    <property type="match status" value="1"/>
</dbReference>
<protein>
    <recommendedName>
        <fullName evidence="4">phosphoinositide phospholipase C</fullName>
        <ecNumber evidence="4">3.1.4.11</ecNumber>
    </recommendedName>
</protein>
<dbReference type="SUPFAM" id="SSF51695">
    <property type="entry name" value="PLC-like phosphodiesterases"/>
    <property type="match status" value="1"/>
</dbReference>
<dbReference type="EMBL" id="BPVZ01000007">
    <property type="protein sequence ID" value="GKU93372.1"/>
    <property type="molecule type" value="Genomic_DNA"/>
</dbReference>
<keyword evidence="8" id="KW-0443">Lipid metabolism</keyword>
<evidence type="ECO:0000256" key="9">
    <source>
        <dbReference type="ARBA" id="ARBA00023136"/>
    </source>
</evidence>
<evidence type="ECO:0000256" key="2">
    <source>
        <dbReference type="ARBA" id="ARBA00001913"/>
    </source>
</evidence>
<evidence type="ECO:0000256" key="4">
    <source>
        <dbReference type="ARBA" id="ARBA00012368"/>
    </source>
</evidence>
<feature type="domain" description="C2" evidence="11">
    <location>
        <begin position="128"/>
        <end position="264"/>
    </location>
</feature>
<keyword evidence="14" id="KW-1185">Reference proteome</keyword>
<sequence length="282" mass="32524">MGSYRVCVFFTRKFRIVEPEPPEDVKDAFREYAEGGKYMTAVQLQRFLVDFQGEVGASLAHAEQIVKQALQRHHITKFARHNLHLEDFHHYLFSADLNSPIGDQVLCVFLLSSSKCMFRSNGGCGYLKKPELLMNVGPDGQVFDPKAELKVQKTLKVKVYMGDGWHLDFKQTHFDSYSPPDFFTRVGIEGVPADKKMFETKIKEDKWSPVWDEEFKFELTVPELALLRVEVLDYDMSETNDFGGQTCLLVSELKQGIRAVPLYYKKGEKLNNARLLMRFDFV</sequence>
<dbReference type="InterPro" id="IPR000008">
    <property type="entry name" value="C2_dom"/>
</dbReference>
<reference evidence="13 14" key="1">
    <citation type="journal article" date="2021" name="Commun. Biol.">
        <title>The genome of Shorea leprosula (Dipterocarpaceae) highlights the ecological relevance of drought in aseasonal tropical rainforests.</title>
        <authorList>
            <person name="Ng K.K.S."/>
            <person name="Kobayashi M.J."/>
            <person name="Fawcett J.A."/>
            <person name="Hatakeyama M."/>
            <person name="Paape T."/>
            <person name="Ng C.H."/>
            <person name="Ang C.C."/>
            <person name="Tnah L.H."/>
            <person name="Lee C.T."/>
            <person name="Nishiyama T."/>
            <person name="Sese J."/>
            <person name="O'Brien M.J."/>
            <person name="Copetti D."/>
            <person name="Mohd Noor M.I."/>
            <person name="Ong R.C."/>
            <person name="Putra M."/>
            <person name="Sireger I.Z."/>
            <person name="Indrioko S."/>
            <person name="Kosugi Y."/>
            <person name="Izuno A."/>
            <person name="Isagi Y."/>
            <person name="Lee S.L."/>
            <person name="Shimizu K.K."/>
        </authorList>
    </citation>
    <scope>NUCLEOTIDE SEQUENCE [LARGE SCALE GENOMIC DNA]</scope>
    <source>
        <strain evidence="13">214</strain>
    </source>
</reference>
<dbReference type="AlphaFoldDB" id="A0AAV5I383"/>
<dbReference type="GO" id="GO:0048015">
    <property type="term" value="P:phosphatidylinositol-mediated signaling"/>
    <property type="evidence" value="ECO:0007669"/>
    <property type="project" value="TreeGrafter"/>
</dbReference>
<evidence type="ECO:0000256" key="3">
    <source>
        <dbReference type="ARBA" id="ARBA00004202"/>
    </source>
</evidence>
<dbReference type="Proteomes" id="UP001054252">
    <property type="component" value="Unassembled WGS sequence"/>
</dbReference>
<dbReference type="EC" id="3.1.4.11" evidence="4"/>
<keyword evidence="5" id="KW-1003">Cell membrane</keyword>
<dbReference type="PANTHER" id="PTHR10336:SF204">
    <property type="entry name" value="PHOSPHOINOSITIDE PHOSPHOLIPASE C 4-RELATED"/>
    <property type="match status" value="1"/>
</dbReference>
<evidence type="ECO:0000256" key="7">
    <source>
        <dbReference type="ARBA" id="ARBA00022963"/>
    </source>
</evidence>
<evidence type="ECO:0000256" key="10">
    <source>
        <dbReference type="ARBA" id="ARBA00023224"/>
    </source>
</evidence>
<evidence type="ECO:0000256" key="1">
    <source>
        <dbReference type="ARBA" id="ARBA00001195"/>
    </source>
</evidence>
<dbReference type="InterPro" id="IPR001192">
    <property type="entry name" value="PI-PLC_fam"/>
</dbReference>
<evidence type="ECO:0000259" key="12">
    <source>
        <dbReference type="PROSITE" id="PS50008"/>
    </source>
</evidence>
<name>A0AAV5I383_9ROSI</name>
<feature type="domain" description="PI-PLC Y-box" evidence="12">
    <location>
        <begin position="117"/>
        <end position="133"/>
    </location>
</feature>
<proteinExistence type="predicted"/>
<dbReference type="InterPro" id="IPR017946">
    <property type="entry name" value="PLC-like_Pdiesterase_TIM-brl"/>
</dbReference>
<dbReference type="SMART" id="SM00239">
    <property type="entry name" value="C2"/>
    <property type="match status" value="1"/>
</dbReference>
<evidence type="ECO:0000259" key="11">
    <source>
        <dbReference type="PROSITE" id="PS50004"/>
    </source>
</evidence>
<comment type="caution">
    <text evidence="13">The sequence shown here is derived from an EMBL/GenBank/DDBJ whole genome shotgun (WGS) entry which is preliminary data.</text>
</comment>
<comment type="subcellular location">
    <subcellularLocation>
        <location evidence="3">Cell membrane</location>
        <topology evidence="3">Peripheral membrane protein</topology>
    </subcellularLocation>
</comment>
<dbReference type="InterPro" id="IPR035892">
    <property type="entry name" value="C2_domain_sf"/>
</dbReference>
<dbReference type="CDD" id="cd00275">
    <property type="entry name" value="C2_PLC_like"/>
    <property type="match status" value="1"/>
</dbReference>
<evidence type="ECO:0000313" key="13">
    <source>
        <dbReference type="EMBL" id="GKU93372.1"/>
    </source>
</evidence>
<dbReference type="Gene3D" id="2.60.40.150">
    <property type="entry name" value="C2 domain"/>
    <property type="match status" value="1"/>
</dbReference>
<keyword evidence="9" id="KW-0472">Membrane</keyword>
<evidence type="ECO:0000256" key="6">
    <source>
        <dbReference type="ARBA" id="ARBA00022801"/>
    </source>
</evidence>
<keyword evidence="10" id="KW-0807">Transducer</keyword>
<dbReference type="InterPro" id="IPR015359">
    <property type="entry name" value="PLC_EF-hand-like"/>
</dbReference>